<feature type="domain" description="Protein kinase" evidence="7">
    <location>
        <begin position="15"/>
        <end position="265"/>
    </location>
</feature>
<evidence type="ECO:0000256" key="3">
    <source>
        <dbReference type="ARBA" id="ARBA00022777"/>
    </source>
</evidence>
<keyword evidence="4 5" id="KW-0067">ATP-binding</keyword>
<dbReference type="RefSeq" id="WP_358362471.1">
    <property type="nucleotide sequence ID" value="NZ_JBEZFP010000139.1"/>
</dbReference>
<evidence type="ECO:0000256" key="2">
    <source>
        <dbReference type="ARBA" id="ARBA00022741"/>
    </source>
</evidence>
<evidence type="ECO:0000256" key="1">
    <source>
        <dbReference type="ARBA" id="ARBA00022679"/>
    </source>
</evidence>
<dbReference type="Pfam" id="PF00069">
    <property type="entry name" value="Pkinase"/>
    <property type="match status" value="1"/>
</dbReference>
<feature type="compositionally biased region" description="Low complexity" evidence="6">
    <location>
        <begin position="350"/>
        <end position="370"/>
    </location>
</feature>
<dbReference type="InterPro" id="IPR011009">
    <property type="entry name" value="Kinase-like_dom_sf"/>
</dbReference>
<dbReference type="SMART" id="SM00220">
    <property type="entry name" value="S_TKc"/>
    <property type="match status" value="1"/>
</dbReference>
<comment type="caution">
    <text evidence="8">The sequence shown here is derived from an EMBL/GenBank/DDBJ whole genome shotgun (WGS) entry which is preliminary data.</text>
</comment>
<evidence type="ECO:0000256" key="6">
    <source>
        <dbReference type="SAM" id="MobiDB-lite"/>
    </source>
</evidence>
<feature type="compositionally biased region" description="Pro residues" evidence="6">
    <location>
        <begin position="371"/>
        <end position="393"/>
    </location>
</feature>
<sequence length="645" mass="66120">MRALDRDDPREIGGYRLLRVLGAGGMGRVYLARSPGGRTVAVKVIRPELSDDVGFRNLFRREVAAARRVGGAWTAPVIDADTEASRPWLVTGYVAGPSVYEAVERHGPLPESSVRTLGAGLAEALIAIHGTGLIHRDLKPTNVLLSLDGPRVIDFGISRALDASVHTRTGATVGSPGFMSPEQIDGRDVGPATDVFSLGSVLVFAATAEGPFGAGSGQALMFRIVSKSPELGAVPPALRDLISACLAKFAGNRPSPQELLAHFAPGGSTAALVAPGWLPGPLTTDLSRRAIALLEIDELAGDDIAPPEDWTSADHWPSLKTAPTQPPSRYDETQPPSQHGPRTPPPMPRVAPQVAPQTGAVPRMPSAAPRPAAPAFPPAAPAPAAPPQPPGGPAPSRESATAPVPVFASAPAAPPPSGARYDQYPAPEPFPARAKGERRGTPWLYLSAIAGAIAIISTSALIARSDAADKDTPKAPSAPADTRSPQATPQSPAGSGSGGTASSPGTAGPTGGTAPGPSTGNAAAKIPDGYLGKWTGTIISQGSRQSTFTITMHQANDKGVVAESSADIPELESDCTSNSRLISVDNGVVKLQDVPDGRPQPSLLGMPACSNGGQITLKLDPAGNTVHCVITSTGSGNPEGTLRRT</sequence>
<feature type="binding site" evidence="5">
    <location>
        <position position="43"/>
    </location>
    <ligand>
        <name>ATP</name>
        <dbReference type="ChEBI" id="CHEBI:30616"/>
    </ligand>
</feature>
<dbReference type="Gene3D" id="3.30.200.20">
    <property type="entry name" value="Phosphorylase Kinase, domain 1"/>
    <property type="match status" value="1"/>
</dbReference>
<evidence type="ECO:0000313" key="8">
    <source>
        <dbReference type="EMBL" id="MEU8138785.1"/>
    </source>
</evidence>
<accession>A0ABV3DSS6</accession>
<keyword evidence="2 5" id="KW-0547">Nucleotide-binding</keyword>
<evidence type="ECO:0000259" key="7">
    <source>
        <dbReference type="PROSITE" id="PS50011"/>
    </source>
</evidence>
<dbReference type="InterPro" id="IPR017441">
    <property type="entry name" value="Protein_kinase_ATP_BS"/>
</dbReference>
<evidence type="ECO:0000313" key="9">
    <source>
        <dbReference type="Proteomes" id="UP001551482"/>
    </source>
</evidence>
<evidence type="ECO:0000256" key="5">
    <source>
        <dbReference type="PROSITE-ProRule" id="PRU10141"/>
    </source>
</evidence>
<dbReference type="CDD" id="cd14014">
    <property type="entry name" value="STKc_PknB_like"/>
    <property type="match status" value="1"/>
</dbReference>
<protein>
    <submittedName>
        <fullName evidence="8">Protein kinase</fullName>
    </submittedName>
</protein>
<dbReference type="InterPro" id="IPR000719">
    <property type="entry name" value="Prot_kinase_dom"/>
</dbReference>
<evidence type="ECO:0000256" key="4">
    <source>
        <dbReference type="ARBA" id="ARBA00022840"/>
    </source>
</evidence>
<organism evidence="8 9">
    <name type="scientific">Streptodolium elevatio</name>
    <dbReference type="NCBI Taxonomy" id="3157996"/>
    <lineage>
        <taxon>Bacteria</taxon>
        <taxon>Bacillati</taxon>
        <taxon>Actinomycetota</taxon>
        <taxon>Actinomycetes</taxon>
        <taxon>Kitasatosporales</taxon>
        <taxon>Streptomycetaceae</taxon>
        <taxon>Streptodolium</taxon>
    </lineage>
</organism>
<feature type="region of interest" description="Disordered" evidence="6">
    <location>
        <begin position="467"/>
        <end position="524"/>
    </location>
</feature>
<dbReference type="PROSITE" id="PS00107">
    <property type="entry name" value="PROTEIN_KINASE_ATP"/>
    <property type="match status" value="1"/>
</dbReference>
<dbReference type="PANTHER" id="PTHR43289:SF34">
    <property type="entry name" value="SERINE_THREONINE-PROTEIN KINASE YBDM-RELATED"/>
    <property type="match status" value="1"/>
</dbReference>
<dbReference type="PANTHER" id="PTHR43289">
    <property type="entry name" value="MITOGEN-ACTIVATED PROTEIN KINASE KINASE KINASE 20-RELATED"/>
    <property type="match status" value="1"/>
</dbReference>
<feature type="compositionally biased region" description="Low complexity" evidence="6">
    <location>
        <begin position="487"/>
        <end position="507"/>
    </location>
</feature>
<dbReference type="EMBL" id="JBEZFP010000139">
    <property type="protein sequence ID" value="MEU8138785.1"/>
    <property type="molecule type" value="Genomic_DNA"/>
</dbReference>
<dbReference type="Proteomes" id="UP001551482">
    <property type="component" value="Unassembled WGS sequence"/>
</dbReference>
<dbReference type="SUPFAM" id="SSF56112">
    <property type="entry name" value="Protein kinase-like (PK-like)"/>
    <property type="match status" value="1"/>
</dbReference>
<dbReference type="GO" id="GO:0016301">
    <property type="term" value="F:kinase activity"/>
    <property type="evidence" value="ECO:0007669"/>
    <property type="project" value="UniProtKB-KW"/>
</dbReference>
<reference evidence="8 9" key="1">
    <citation type="submission" date="2024-06" db="EMBL/GenBank/DDBJ databases">
        <title>The Natural Products Discovery Center: Release of the First 8490 Sequenced Strains for Exploring Actinobacteria Biosynthetic Diversity.</title>
        <authorList>
            <person name="Kalkreuter E."/>
            <person name="Kautsar S.A."/>
            <person name="Yang D."/>
            <person name="Bader C.D."/>
            <person name="Teijaro C.N."/>
            <person name="Fluegel L."/>
            <person name="Davis C.M."/>
            <person name="Simpson J.R."/>
            <person name="Lauterbach L."/>
            <person name="Steele A.D."/>
            <person name="Gui C."/>
            <person name="Meng S."/>
            <person name="Li G."/>
            <person name="Viehrig K."/>
            <person name="Ye F."/>
            <person name="Su P."/>
            <person name="Kiefer A.F."/>
            <person name="Nichols A."/>
            <person name="Cepeda A.J."/>
            <person name="Yan W."/>
            <person name="Fan B."/>
            <person name="Jiang Y."/>
            <person name="Adhikari A."/>
            <person name="Zheng C.-J."/>
            <person name="Schuster L."/>
            <person name="Cowan T.M."/>
            <person name="Smanski M.J."/>
            <person name="Chevrette M.G."/>
            <person name="De Carvalho L.P.S."/>
            <person name="Shen B."/>
        </authorList>
    </citation>
    <scope>NUCLEOTIDE SEQUENCE [LARGE SCALE GENOMIC DNA]</scope>
    <source>
        <strain evidence="8 9">NPDC048946</strain>
    </source>
</reference>
<feature type="region of interest" description="Disordered" evidence="6">
    <location>
        <begin position="303"/>
        <end position="436"/>
    </location>
</feature>
<dbReference type="PROSITE" id="PS50011">
    <property type="entry name" value="PROTEIN_KINASE_DOM"/>
    <property type="match status" value="1"/>
</dbReference>
<gene>
    <name evidence="8" type="ORF">AB0C36_35455</name>
</gene>
<name>A0ABV3DSS6_9ACTN</name>
<keyword evidence="3 8" id="KW-0418">Kinase</keyword>
<proteinExistence type="predicted"/>
<feature type="compositionally biased region" description="Low complexity" evidence="6">
    <location>
        <begin position="515"/>
        <end position="524"/>
    </location>
</feature>
<feature type="compositionally biased region" description="Low complexity" evidence="6">
    <location>
        <begin position="399"/>
        <end position="411"/>
    </location>
</feature>
<dbReference type="InterPro" id="IPR008271">
    <property type="entry name" value="Ser/Thr_kinase_AS"/>
</dbReference>
<dbReference type="PROSITE" id="PS00108">
    <property type="entry name" value="PROTEIN_KINASE_ST"/>
    <property type="match status" value="1"/>
</dbReference>
<dbReference type="Gene3D" id="1.10.510.10">
    <property type="entry name" value="Transferase(Phosphotransferase) domain 1"/>
    <property type="match status" value="1"/>
</dbReference>
<keyword evidence="9" id="KW-1185">Reference proteome</keyword>
<keyword evidence="1" id="KW-0808">Transferase</keyword>